<dbReference type="InterPro" id="IPR017441">
    <property type="entry name" value="Protein_kinase_ATP_BS"/>
</dbReference>
<accession>A0A4Y7QMP1</accession>
<dbReference type="OrthoDB" id="6513151at2759"/>
<keyword evidence="3" id="KW-0808">Transferase</keyword>
<evidence type="ECO:0000256" key="5">
    <source>
        <dbReference type="ARBA" id="ARBA00022777"/>
    </source>
</evidence>
<reference evidence="13 14" key="1">
    <citation type="submission" date="2018-06" db="EMBL/GenBank/DDBJ databases">
        <title>A transcriptomic atlas of mushroom development highlights an independent origin of complex multicellularity.</title>
        <authorList>
            <consortium name="DOE Joint Genome Institute"/>
            <person name="Krizsan K."/>
            <person name="Almasi E."/>
            <person name="Merenyi Z."/>
            <person name="Sahu N."/>
            <person name="Viragh M."/>
            <person name="Koszo T."/>
            <person name="Mondo S."/>
            <person name="Kiss B."/>
            <person name="Balint B."/>
            <person name="Kues U."/>
            <person name="Barry K."/>
            <person name="Hegedus J.C."/>
            <person name="Henrissat B."/>
            <person name="Johnson J."/>
            <person name="Lipzen A."/>
            <person name="Ohm R."/>
            <person name="Nagy I."/>
            <person name="Pangilinan J."/>
            <person name="Yan J."/>
            <person name="Xiong Y."/>
            <person name="Grigoriev I.V."/>
            <person name="Hibbett D.S."/>
            <person name="Nagy L.G."/>
        </authorList>
    </citation>
    <scope>NUCLEOTIDE SEQUENCE [LARGE SCALE GENOMIC DNA]</scope>
    <source>
        <strain evidence="13 14">SZMC22713</strain>
    </source>
</reference>
<dbReference type="PROSITE" id="PS50011">
    <property type="entry name" value="PROTEIN_KINASE_DOM"/>
    <property type="match status" value="1"/>
</dbReference>
<name>A0A4Y7QMP1_9AGAM</name>
<feature type="region of interest" description="Disordered" evidence="11">
    <location>
        <begin position="1"/>
        <end position="206"/>
    </location>
</feature>
<dbReference type="SMART" id="SM00220">
    <property type="entry name" value="S_TKc"/>
    <property type="match status" value="1"/>
</dbReference>
<evidence type="ECO:0000256" key="1">
    <source>
        <dbReference type="ARBA" id="ARBA00012513"/>
    </source>
</evidence>
<feature type="binding site" evidence="10">
    <location>
        <position position="248"/>
    </location>
    <ligand>
        <name>ATP</name>
        <dbReference type="ChEBI" id="CHEBI:30616"/>
    </ligand>
</feature>
<feature type="compositionally biased region" description="Polar residues" evidence="11">
    <location>
        <begin position="106"/>
        <end position="115"/>
    </location>
</feature>
<evidence type="ECO:0000259" key="12">
    <source>
        <dbReference type="PROSITE" id="PS50011"/>
    </source>
</evidence>
<dbReference type="PROSITE" id="PS00108">
    <property type="entry name" value="PROTEIN_KINASE_ST"/>
    <property type="match status" value="1"/>
</dbReference>
<feature type="domain" description="Protein kinase" evidence="12">
    <location>
        <begin position="217"/>
        <end position="490"/>
    </location>
</feature>
<dbReference type="EC" id="2.7.11.1" evidence="1"/>
<comment type="catalytic activity">
    <reaction evidence="8">
        <text>L-seryl-[protein] + ATP = O-phospho-L-seryl-[protein] + ADP + H(+)</text>
        <dbReference type="Rhea" id="RHEA:17989"/>
        <dbReference type="Rhea" id="RHEA-COMP:9863"/>
        <dbReference type="Rhea" id="RHEA-COMP:11604"/>
        <dbReference type="ChEBI" id="CHEBI:15378"/>
        <dbReference type="ChEBI" id="CHEBI:29999"/>
        <dbReference type="ChEBI" id="CHEBI:30616"/>
        <dbReference type="ChEBI" id="CHEBI:83421"/>
        <dbReference type="ChEBI" id="CHEBI:456216"/>
        <dbReference type="EC" id="2.7.11.1"/>
    </reaction>
</comment>
<evidence type="ECO:0000256" key="9">
    <source>
        <dbReference type="ARBA" id="ARBA00078109"/>
    </source>
</evidence>
<protein>
    <recommendedName>
        <fullName evidence="1">non-specific serine/threonine protein kinase</fullName>
        <ecNumber evidence="1">2.7.11.1</ecNumber>
    </recommendedName>
    <alternativeName>
        <fullName evidence="9">Halotolerance protein 4</fullName>
    </alternativeName>
</protein>
<dbReference type="PANTHER" id="PTHR24343:SF558">
    <property type="entry name" value="PROTEIN KINASE DOMAIN-CONTAINING PROTEIN"/>
    <property type="match status" value="1"/>
</dbReference>
<evidence type="ECO:0000256" key="2">
    <source>
        <dbReference type="ARBA" id="ARBA00022527"/>
    </source>
</evidence>
<evidence type="ECO:0000256" key="7">
    <source>
        <dbReference type="ARBA" id="ARBA00047899"/>
    </source>
</evidence>
<dbReference type="GO" id="GO:0004674">
    <property type="term" value="F:protein serine/threonine kinase activity"/>
    <property type="evidence" value="ECO:0007669"/>
    <property type="project" value="UniProtKB-KW"/>
</dbReference>
<feature type="compositionally biased region" description="Basic and acidic residues" evidence="11">
    <location>
        <begin position="40"/>
        <end position="55"/>
    </location>
</feature>
<feature type="compositionally biased region" description="Low complexity" evidence="11">
    <location>
        <begin position="86"/>
        <end position="103"/>
    </location>
</feature>
<dbReference type="InterPro" id="IPR011009">
    <property type="entry name" value="Kinase-like_dom_sf"/>
</dbReference>
<dbReference type="InterPro" id="IPR008271">
    <property type="entry name" value="Ser/Thr_kinase_AS"/>
</dbReference>
<dbReference type="FunFam" id="1.10.510.10:FF:000183">
    <property type="entry name" value="Serine/threonine-protein kinase hal4"/>
    <property type="match status" value="1"/>
</dbReference>
<dbReference type="Gene3D" id="1.10.510.10">
    <property type="entry name" value="Transferase(Phosphotransferase) domain 1"/>
    <property type="match status" value="1"/>
</dbReference>
<dbReference type="Proteomes" id="UP000294933">
    <property type="component" value="Unassembled WGS sequence"/>
</dbReference>
<evidence type="ECO:0000256" key="4">
    <source>
        <dbReference type="ARBA" id="ARBA00022741"/>
    </source>
</evidence>
<feature type="compositionally biased region" description="Polar residues" evidence="11">
    <location>
        <begin position="76"/>
        <end position="85"/>
    </location>
</feature>
<dbReference type="PROSITE" id="PS00107">
    <property type="entry name" value="PROTEIN_KINASE_ATP"/>
    <property type="match status" value="1"/>
</dbReference>
<evidence type="ECO:0000256" key="11">
    <source>
        <dbReference type="SAM" id="MobiDB-lite"/>
    </source>
</evidence>
<dbReference type="EMBL" id="ML170157">
    <property type="protein sequence ID" value="TDL28907.1"/>
    <property type="molecule type" value="Genomic_DNA"/>
</dbReference>
<dbReference type="SUPFAM" id="SSF56112">
    <property type="entry name" value="Protein kinase-like (PK-like)"/>
    <property type="match status" value="1"/>
</dbReference>
<keyword evidence="14" id="KW-1185">Reference proteome</keyword>
<evidence type="ECO:0000313" key="13">
    <source>
        <dbReference type="EMBL" id="TDL28907.1"/>
    </source>
</evidence>
<feature type="compositionally biased region" description="Polar residues" evidence="11">
    <location>
        <begin position="149"/>
        <end position="162"/>
    </location>
</feature>
<dbReference type="InterPro" id="IPR000719">
    <property type="entry name" value="Prot_kinase_dom"/>
</dbReference>
<dbReference type="Pfam" id="PF00069">
    <property type="entry name" value="Pkinase"/>
    <property type="match status" value="1"/>
</dbReference>
<organism evidence="13 14">
    <name type="scientific">Rickenella mellea</name>
    <dbReference type="NCBI Taxonomy" id="50990"/>
    <lineage>
        <taxon>Eukaryota</taxon>
        <taxon>Fungi</taxon>
        <taxon>Dikarya</taxon>
        <taxon>Basidiomycota</taxon>
        <taxon>Agaricomycotina</taxon>
        <taxon>Agaricomycetes</taxon>
        <taxon>Hymenochaetales</taxon>
        <taxon>Rickenellaceae</taxon>
        <taxon>Rickenella</taxon>
    </lineage>
</organism>
<keyword evidence="2" id="KW-0723">Serine/threonine-protein kinase</keyword>
<dbReference type="AlphaFoldDB" id="A0A4Y7QMP1"/>
<dbReference type="GO" id="GO:0005524">
    <property type="term" value="F:ATP binding"/>
    <property type="evidence" value="ECO:0007669"/>
    <property type="project" value="UniProtKB-UniRule"/>
</dbReference>
<dbReference type="PANTHER" id="PTHR24343">
    <property type="entry name" value="SERINE/THREONINE KINASE"/>
    <property type="match status" value="1"/>
</dbReference>
<proteinExistence type="predicted"/>
<keyword evidence="4 10" id="KW-0547">Nucleotide-binding</keyword>
<comment type="catalytic activity">
    <reaction evidence="7">
        <text>L-threonyl-[protein] + ATP = O-phospho-L-threonyl-[protein] + ADP + H(+)</text>
        <dbReference type="Rhea" id="RHEA:46608"/>
        <dbReference type="Rhea" id="RHEA-COMP:11060"/>
        <dbReference type="Rhea" id="RHEA-COMP:11605"/>
        <dbReference type="ChEBI" id="CHEBI:15378"/>
        <dbReference type="ChEBI" id="CHEBI:30013"/>
        <dbReference type="ChEBI" id="CHEBI:30616"/>
        <dbReference type="ChEBI" id="CHEBI:61977"/>
        <dbReference type="ChEBI" id="CHEBI:456216"/>
        <dbReference type="EC" id="2.7.11.1"/>
    </reaction>
</comment>
<keyword evidence="5 13" id="KW-0418">Kinase</keyword>
<evidence type="ECO:0000256" key="6">
    <source>
        <dbReference type="ARBA" id="ARBA00022840"/>
    </source>
</evidence>
<dbReference type="STRING" id="50990.A0A4Y7QMP1"/>
<feature type="compositionally biased region" description="Polar residues" evidence="11">
    <location>
        <begin position="1"/>
        <end position="12"/>
    </location>
</feature>
<feature type="compositionally biased region" description="Basic and acidic residues" evidence="11">
    <location>
        <begin position="17"/>
        <end position="28"/>
    </location>
</feature>
<dbReference type="GO" id="GO:0030003">
    <property type="term" value="P:intracellular monoatomic cation homeostasis"/>
    <property type="evidence" value="ECO:0007669"/>
    <property type="project" value="TreeGrafter"/>
</dbReference>
<dbReference type="CDD" id="cd13994">
    <property type="entry name" value="STKc_HAL4_like"/>
    <property type="match status" value="1"/>
</dbReference>
<sequence>MADSSETAQTESEAPDSSDKPPHDDIKPQQKPMANGLPSHPKEANKQPQLSERHSVPLPPPEAGAQPKEPGRSKMSLGSDSDSWGASTASTRPPSRAPSRAPSMSHGKSGSQSGLAPSVVAVSKKGADPNTALVPPPVQGVPHPEQPIVGSTKTKRSASVNSDGGHKFTLKDLLASGPKLTRKSSARSASSKKSDSDGGARSTAGDSTGSLLKKYGVCERVAIGKGATSVVRLAHKWDRTEEKLYAVKEFRKRRKNETEKEYVKKLTAEFCISSTLHHVNIVETVDLVQDENQHWCEVMEFCPGGDLYAAIKKGGMSPSEVECCFKQILNGVAYLHSQGVAHRDIKPENLFFDAKGQLKIGDYGASTVYRLPWESTVHMSTGLCGSEPYIAPEQFNGKPYDARLVDIWACGIVYYCLHFQELPWRVAQTSDPLYAAYASACASSTPAHSACPTTINNLSPRACRPLIRKMLEPDPKQRWTIEQVVGHSWVQSIDVCHTMEKPNHVHVHARSFAHAQV</sequence>
<dbReference type="GO" id="GO:0005829">
    <property type="term" value="C:cytosol"/>
    <property type="evidence" value="ECO:0007669"/>
    <property type="project" value="TreeGrafter"/>
</dbReference>
<evidence type="ECO:0000313" key="14">
    <source>
        <dbReference type="Proteomes" id="UP000294933"/>
    </source>
</evidence>
<evidence type="ECO:0000256" key="10">
    <source>
        <dbReference type="PROSITE-ProRule" id="PRU10141"/>
    </source>
</evidence>
<keyword evidence="6 10" id="KW-0067">ATP-binding</keyword>
<gene>
    <name evidence="13" type="ORF">BD410DRAFT_811892</name>
</gene>
<evidence type="ECO:0000256" key="8">
    <source>
        <dbReference type="ARBA" id="ARBA00048679"/>
    </source>
</evidence>
<evidence type="ECO:0000256" key="3">
    <source>
        <dbReference type="ARBA" id="ARBA00022679"/>
    </source>
</evidence>
<dbReference type="VEuPathDB" id="FungiDB:BD410DRAFT_811892"/>